<dbReference type="Pfam" id="PF00072">
    <property type="entry name" value="Response_reg"/>
    <property type="match status" value="1"/>
</dbReference>
<evidence type="ECO:0000256" key="1">
    <source>
        <dbReference type="ARBA" id="ARBA00022553"/>
    </source>
</evidence>
<organism evidence="2 3">
    <name type="scientific">Thermosulfuriphilus ammonigenes</name>
    <dbReference type="NCBI Taxonomy" id="1936021"/>
    <lineage>
        <taxon>Bacteria</taxon>
        <taxon>Pseudomonadati</taxon>
        <taxon>Thermodesulfobacteriota</taxon>
        <taxon>Thermodesulfobacteria</taxon>
        <taxon>Thermodesulfobacteriales</taxon>
        <taxon>Thermodesulfobacteriaceae</taxon>
        <taxon>Thermosulfuriphilus</taxon>
    </lineage>
</organism>
<dbReference type="InterPro" id="IPR011006">
    <property type="entry name" value="CheY-like_superfamily"/>
</dbReference>
<dbReference type="AlphaFoldDB" id="A0A6G7PW98"/>
<dbReference type="EMBL" id="CP048877">
    <property type="protein sequence ID" value="QIJ71965.1"/>
    <property type="molecule type" value="Genomic_DNA"/>
</dbReference>
<name>A0A6G7PW98_9BACT</name>
<dbReference type="RefSeq" id="WP_166032182.1">
    <property type="nucleotide sequence ID" value="NZ_CP048877.1"/>
</dbReference>
<dbReference type="KEGG" id="tav:G4V39_06665"/>
<protein>
    <submittedName>
        <fullName evidence="2">Response regulator</fullName>
    </submittedName>
</protein>
<dbReference type="SUPFAM" id="SSF52172">
    <property type="entry name" value="CheY-like"/>
    <property type="match status" value="1"/>
</dbReference>
<accession>A0A6G7PW98</accession>
<keyword evidence="1" id="KW-0597">Phosphoprotein</keyword>
<keyword evidence="3" id="KW-1185">Reference proteome</keyword>
<evidence type="ECO:0000313" key="2">
    <source>
        <dbReference type="EMBL" id="QIJ71965.1"/>
    </source>
</evidence>
<dbReference type="PANTHER" id="PTHR44591">
    <property type="entry name" value="STRESS RESPONSE REGULATOR PROTEIN 1"/>
    <property type="match status" value="1"/>
</dbReference>
<proteinExistence type="predicted"/>
<dbReference type="CDD" id="cd00156">
    <property type="entry name" value="REC"/>
    <property type="match status" value="1"/>
</dbReference>
<dbReference type="GO" id="GO:0000160">
    <property type="term" value="P:phosphorelay signal transduction system"/>
    <property type="evidence" value="ECO:0007669"/>
    <property type="project" value="InterPro"/>
</dbReference>
<dbReference type="Gene3D" id="3.40.50.2300">
    <property type="match status" value="1"/>
</dbReference>
<dbReference type="InterPro" id="IPR050595">
    <property type="entry name" value="Bact_response_regulator"/>
</dbReference>
<dbReference type="InterPro" id="IPR001789">
    <property type="entry name" value="Sig_transdc_resp-reg_receiver"/>
</dbReference>
<evidence type="ECO:0000313" key="3">
    <source>
        <dbReference type="Proteomes" id="UP000502179"/>
    </source>
</evidence>
<sequence length="131" mass="14536">MKIMIVDDDEAVRALMAEIIALSGHEVILAADGLEALQLYRLRKPDVIFMDLEMPRLSGPEAIRAIKAFDQQARIFIITGNRYHPFLAQAARESLVAGTIFKPFSMVDITLCLGRNTAYSELEERLGAVSA</sequence>
<gene>
    <name evidence="2" type="ORF">G4V39_06665</name>
</gene>
<dbReference type="Proteomes" id="UP000502179">
    <property type="component" value="Chromosome"/>
</dbReference>
<reference evidence="2 3" key="1">
    <citation type="submission" date="2020-02" db="EMBL/GenBank/DDBJ databases">
        <title>Genome analysis of Thermosulfuriphilus ammonigenes ST65T, an anaerobic thermophilic chemolithoautotrophic bacterium isolated from a deep-sea hydrothermal vent.</title>
        <authorList>
            <person name="Slobodkina G."/>
            <person name="Allioux M."/>
            <person name="Merkel A."/>
            <person name="Alain K."/>
            <person name="Jebbar M."/>
            <person name="Slobodkin A."/>
        </authorList>
    </citation>
    <scope>NUCLEOTIDE SEQUENCE [LARGE SCALE GENOMIC DNA]</scope>
    <source>
        <strain evidence="2 3">ST65</strain>
    </source>
</reference>
<dbReference type="PANTHER" id="PTHR44591:SF20">
    <property type="entry name" value="PROTEIN PILH"/>
    <property type="match status" value="1"/>
</dbReference>
<dbReference type="SMART" id="SM00448">
    <property type="entry name" value="REC"/>
    <property type="match status" value="1"/>
</dbReference>
<dbReference type="PROSITE" id="PS50110">
    <property type="entry name" value="RESPONSE_REGULATORY"/>
    <property type="match status" value="1"/>
</dbReference>